<gene>
    <name evidence="2" type="ORF">EVAR_103043_1</name>
</gene>
<feature type="compositionally biased region" description="Basic and acidic residues" evidence="1">
    <location>
        <begin position="61"/>
        <end position="73"/>
    </location>
</feature>
<feature type="compositionally biased region" description="Polar residues" evidence="1">
    <location>
        <begin position="17"/>
        <end position="28"/>
    </location>
</feature>
<dbReference type="EMBL" id="BGZK01000528">
    <property type="protein sequence ID" value="GBP48678.1"/>
    <property type="molecule type" value="Genomic_DNA"/>
</dbReference>
<reference evidence="2 3" key="1">
    <citation type="journal article" date="2019" name="Commun. Biol.">
        <title>The bagworm genome reveals a unique fibroin gene that provides high tensile strength.</title>
        <authorList>
            <person name="Kono N."/>
            <person name="Nakamura H."/>
            <person name="Ohtoshi R."/>
            <person name="Tomita M."/>
            <person name="Numata K."/>
            <person name="Arakawa K."/>
        </authorList>
    </citation>
    <scope>NUCLEOTIDE SEQUENCE [LARGE SCALE GENOMIC DNA]</scope>
</reference>
<comment type="caution">
    <text evidence="2">The sequence shown here is derived from an EMBL/GenBank/DDBJ whole genome shotgun (WGS) entry which is preliminary data.</text>
</comment>
<keyword evidence="3" id="KW-1185">Reference proteome</keyword>
<sequence>MVTFAVVYVFAGEDMPSSSRTFLVSSPTEALLNPENGSDLEYSDEGEAYIPPRRRTKDKKRVNDNNNDKKGANDTDNENVLDYFYDNCDERAETGRGQGQK</sequence>
<evidence type="ECO:0000313" key="2">
    <source>
        <dbReference type="EMBL" id="GBP48678.1"/>
    </source>
</evidence>
<dbReference type="Proteomes" id="UP000299102">
    <property type="component" value="Unassembled WGS sequence"/>
</dbReference>
<dbReference type="AlphaFoldDB" id="A0A4C1WBB0"/>
<evidence type="ECO:0000256" key="1">
    <source>
        <dbReference type="SAM" id="MobiDB-lite"/>
    </source>
</evidence>
<organism evidence="2 3">
    <name type="scientific">Eumeta variegata</name>
    <name type="common">Bagworm moth</name>
    <name type="synonym">Eumeta japonica</name>
    <dbReference type="NCBI Taxonomy" id="151549"/>
    <lineage>
        <taxon>Eukaryota</taxon>
        <taxon>Metazoa</taxon>
        <taxon>Ecdysozoa</taxon>
        <taxon>Arthropoda</taxon>
        <taxon>Hexapoda</taxon>
        <taxon>Insecta</taxon>
        <taxon>Pterygota</taxon>
        <taxon>Neoptera</taxon>
        <taxon>Endopterygota</taxon>
        <taxon>Lepidoptera</taxon>
        <taxon>Glossata</taxon>
        <taxon>Ditrysia</taxon>
        <taxon>Tineoidea</taxon>
        <taxon>Psychidae</taxon>
        <taxon>Oiketicinae</taxon>
        <taxon>Eumeta</taxon>
    </lineage>
</organism>
<name>A0A4C1WBB0_EUMVA</name>
<protein>
    <submittedName>
        <fullName evidence="2">Uncharacterized protein</fullName>
    </submittedName>
</protein>
<feature type="region of interest" description="Disordered" evidence="1">
    <location>
        <begin position="17"/>
        <end position="79"/>
    </location>
</feature>
<accession>A0A4C1WBB0</accession>
<proteinExistence type="predicted"/>
<evidence type="ECO:0000313" key="3">
    <source>
        <dbReference type="Proteomes" id="UP000299102"/>
    </source>
</evidence>